<dbReference type="Pfam" id="PF11565">
    <property type="entry name" value="PorB"/>
    <property type="match status" value="1"/>
</dbReference>
<protein>
    <recommendedName>
        <fullName evidence="4">Secreted protein</fullName>
    </recommendedName>
</protein>
<name>A0A0M4CHM1_9CORY</name>
<evidence type="ECO:0008006" key="4">
    <source>
        <dbReference type="Google" id="ProtNLM"/>
    </source>
</evidence>
<reference evidence="2 3" key="1">
    <citation type="submission" date="2014-08" db="EMBL/GenBank/DDBJ databases">
        <title>Complete genome sequence of Corynebacterium deserti GIMN1.010 (=DSM 45689), isolated from desert sand in western China.</title>
        <authorList>
            <person name="Ruckert C."/>
            <person name="Albersmeier A."/>
            <person name="Kalinowski J."/>
        </authorList>
    </citation>
    <scope>NUCLEOTIDE SEQUENCE [LARGE SCALE GENOMIC DNA]</scope>
    <source>
        <strain evidence="2 3">GIMN1.010</strain>
    </source>
</reference>
<evidence type="ECO:0000256" key="1">
    <source>
        <dbReference type="SAM" id="SignalP"/>
    </source>
</evidence>
<keyword evidence="1" id="KW-0732">Signal</keyword>
<feature type="signal peptide" evidence="1">
    <location>
        <begin position="1"/>
        <end position="27"/>
    </location>
</feature>
<sequence>MKLFRRIAVVGASAGIAVAALAAPASAFDFASISSINKELSTDYNWVACGVLEAGLNAAGVLEEGQYNRELAEAITAKGESGLTEQFPQVGDWNAAEAAKIADRAQACGLVKEDTYLSELSSNFSS</sequence>
<dbReference type="AlphaFoldDB" id="A0A0M4CHM1"/>
<dbReference type="PATRIC" id="fig|931089.4.peg.964"/>
<feature type="chain" id="PRO_5039728135" description="Secreted protein" evidence="1">
    <location>
        <begin position="28"/>
        <end position="126"/>
    </location>
</feature>
<keyword evidence="3" id="KW-1185">Reference proteome</keyword>
<organism evidence="2 3">
    <name type="scientific">Corynebacterium deserti GIMN1.010</name>
    <dbReference type="NCBI Taxonomy" id="931089"/>
    <lineage>
        <taxon>Bacteria</taxon>
        <taxon>Bacillati</taxon>
        <taxon>Actinomycetota</taxon>
        <taxon>Actinomycetes</taxon>
        <taxon>Mycobacteriales</taxon>
        <taxon>Corynebacteriaceae</taxon>
        <taxon>Corynebacterium</taxon>
    </lineage>
</organism>
<dbReference type="OrthoDB" id="4412621at2"/>
<dbReference type="InterPro" id="IPR041910">
    <property type="entry name" value="Alpha_h_PorB/PorC"/>
</dbReference>
<dbReference type="STRING" id="931089.CDES_04765"/>
<gene>
    <name evidence="2" type="ORF">CDES_04765</name>
</gene>
<dbReference type="EMBL" id="CP009220">
    <property type="protein sequence ID" value="ALC05396.1"/>
    <property type="molecule type" value="Genomic_DNA"/>
</dbReference>
<evidence type="ECO:0000313" key="3">
    <source>
        <dbReference type="Proteomes" id="UP000068067"/>
    </source>
</evidence>
<evidence type="ECO:0000313" key="2">
    <source>
        <dbReference type="EMBL" id="ALC05396.1"/>
    </source>
</evidence>
<accession>A0A0M4CHM1</accession>
<dbReference type="InterPro" id="IPR021114">
    <property type="entry name" value="Porin_PorB/PorC"/>
</dbReference>
<proteinExistence type="predicted"/>
<dbReference type="Proteomes" id="UP000068067">
    <property type="component" value="Chromosome"/>
</dbReference>
<dbReference type="KEGG" id="cdx:CDES_04765"/>
<dbReference type="RefSeq" id="WP_053544478.1">
    <property type="nucleotide sequence ID" value="NZ_CP009220.1"/>
</dbReference>
<dbReference type="Gene3D" id="1.10.10.1280">
    <property type="entry name" value="Alpha-helical porin B/porin C"/>
    <property type="match status" value="1"/>
</dbReference>